<keyword evidence="4" id="KW-1185">Reference proteome</keyword>
<evidence type="ECO:0000313" key="4">
    <source>
        <dbReference type="Proteomes" id="UP000828390"/>
    </source>
</evidence>
<keyword evidence="1" id="KW-0175">Coiled coil</keyword>
<dbReference type="OrthoDB" id="8964250at2759"/>
<comment type="caution">
    <text evidence="3">The sequence shown here is derived from an EMBL/GenBank/DDBJ whole genome shotgun (WGS) entry which is preliminary data.</text>
</comment>
<dbReference type="Proteomes" id="UP000828390">
    <property type="component" value="Unassembled WGS sequence"/>
</dbReference>
<evidence type="ECO:0000313" key="3">
    <source>
        <dbReference type="EMBL" id="KAH3707751.1"/>
    </source>
</evidence>
<reference evidence="3" key="2">
    <citation type="submission" date="2020-11" db="EMBL/GenBank/DDBJ databases">
        <authorList>
            <person name="McCartney M.A."/>
            <person name="Auch B."/>
            <person name="Kono T."/>
            <person name="Mallez S."/>
            <person name="Becker A."/>
            <person name="Gohl D.M."/>
            <person name="Silverstein K.A.T."/>
            <person name="Koren S."/>
            <person name="Bechman K.B."/>
            <person name="Herman A."/>
            <person name="Abrahante J.E."/>
            <person name="Garbe J."/>
        </authorList>
    </citation>
    <scope>NUCLEOTIDE SEQUENCE</scope>
    <source>
        <strain evidence="3">Duluth1</strain>
        <tissue evidence="3">Whole animal</tissue>
    </source>
</reference>
<dbReference type="Pfam" id="PF15112">
    <property type="entry name" value="DUF4559"/>
    <property type="match status" value="1"/>
</dbReference>
<dbReference type="InterPro" id="IPR027897">
    <property type="entry name" value="DUF4559"/>
</dbReference>
<dbReference type="InterPro" id="IPR027417">
    <property type="entry name" value="P-loop_NTPase"/>
</dbReference>
<organism evidence="3 4">
    <name type="scientific">Dreissena polymorpha</name>
    <name type="common">Zebra mussel</name>
    <name type="synonym">Mytilus polymorpha</name>
    <dbReference type="NCBI Taxonomy" id="45954"/>
    <lineage>
        <taxon>Eukaryota</taxon>
        <taxon>Metazoa</taxon>
        <taxon>Spiralia</taxon>
        <taxon>Lophotrochozoa</taxon>
        <taxon>Mollusca</taxon>
        <taxon>Bivalvia</taxon>
        <taxon>Autobranchia</taxon>
        <taxon>Heteroconchia</taxon>
        <taxon>Euheterodonta</taxon>
        <taxon>Imparidentia</taxon>
        <taxon>Neoheterodontei</taxon>
        <taxon>Myida</taxon>
        <taxon>Dreissenoidea</taxon>
        <taxon>Dreissenidae</taxon>
        <taxon>Dreissena</taxon>
    </lineage>
</organism>
<feature type="region of interest" description="Disordered" evidence="2">
    <location>
        <begin position="340"/>
        <end position="361"/>
    </location>
</feature>
<feature type="coiled-coil region" evidence="1">
    <location>
        <begin position="270"/>
        <end position="298"/>
    </location>
</feature>
<dbReference type="EMBL" id="JAIWYP010000014">
    <property type="protein sequence ID" value="KAH3707751.1"/>
    <property type="molecule type" value="Genomic_DNA"/>
</dbReference>
<protein>
    <submittedName>
        <fullName evidence="3">Uncharacterized protein</fullName>
    </submittedName>
</protein>
<accession>A0A9D3YZ49</accession>
<sequence length="1163" mass="132233">MSDYKDIIRNPETLNWFKAAIGMNITRDCLLGIVNEISRACYDNIRREIKQQHGVLESDVCNQCHTPNVLPCDPTNICCKRTRGKCEFHDIHKPRNCLNNNLCNEICKQIVIQHRFRSQQNPNSFKGPTWINTDASKWCSEPWQISKCFISKDGYKDANQAESTDFNGIVNVIYNCEYFQTYFKDDLTQQANVCTKARDVGRAVRHTSTMSMMRQDSDRAIDILVSLLQNLKHVDHQAASQMAVDKLTQLKNGTLAITDEAIASTFEHFKENLTEEIKEVLEKEKDTLVRTMDDALKNIGENIREAIIAAGDDQLAKIKRKGDEVLNELDNVVSDVKSLIPSTTPDPHKLKHPGVTGDDPTSPIVQMSSTLLKIQAWLIKQYQTMCVGTVSMLDTDIDVPLERIYVTPSIKELKRVQKDRNGVHQTNQSSSFSNDVRTYNGLLLRDGKPVNTIYIQGNPGCGKTTFSNKLVLDWCKAQSTKVTSIKDTSSATTSKQTSKPIAFDDLDTLRDYTFLFFVSLRDYSGRMCSVTQMIEYAIKCKKLTWDDCVWEHNCLVLTDAADEWYHAEIPSPPPSDSTCICHKDRTMPQYLQRINITNIITARPWKLAVLKLSDTLTRTFEISGVLDYIMLSRNVFRVLAEKDCISKKDQKTKYTDFFNKINTHNLENLITIPAMCVQLVHQFYVGRLTVGSLCALYVNMLDMHIARGLQKLQIQDFNTGEKSCGDLPEIFRTETIDYVQANLSLVYSASELALKTLTDTNKQSSLVFRENKITQYMTKTELDYLLQTGIITRKKSLALCPEKNVPYMFVHKTIEEFLASLYIAMNQTEMDAIMHAIQLAYCDSTSIMDIGQLFIFTCGICPTAAERMSKHITDVITYDMESKLQDSSSDLSFTLCSVAQDIVLDGIIEGAANKHACVHLNCSHCRFSSLQRQKRKNAVKTLIDMNISNIVSIDADFTFTLDGQLYDLQEIISQSRETLLYLSVDHVGHIDLQGVKLKYLLCVGNTNITSVDCSNMVTCSIGNVTPLTERVLFESMSATGENISFLHITRCANIKLLCEALKNLRRLHTLLLVHTHLDDTRLHDYFPVSIRRVMYLDTRVSVKVIQSMVEWSKSQDVCVKFELLKRSINLSKDEKYVYDWIKQQDGIDFHDPEGLIEILEVNK</sequence>
<dbReference type="Gene3D" id="3.40.50.300">
    <property type="entry name" value="P-loop containing nucleotide triphosphate hydrolases"/>
    <property type="match status" value="1"/>
</dbReference>
<gene>
    <name evidence="3" type="ORF">DPMN_067164</name>
</gene>
<dbReference type="SUPFAM" id="SSF52047">
    <property type="entry name" value="RNI-like"/>
    <property type="match status" value="1"/>
</dbReference>
<reference evidence="3" key="1">
    <citation type="journal article" date="2019" name="bioRxiv">
        <title>The Genome of the Zebra Mussel, Dreissena polymorpha: A Resource for Invasive Species Research.</title>
        <authorList>
            <person name="McCartney M.A."/>
            <person name="Auch B."/>
            <person name="Kono T."/>
            <person name="Mallez S."/>
            <person name="Zhang Y."/>
            <person name="Obille A."/>
            <person name="Becker A."/>
            <person name="Abrahante J.E."/>
            <person name="Garbe J."/>
            <person name="Badalamenti J.P."/>
            <person name="Herman A."/>
            <person name="Mangelson H."/>
            <person name="Liachko I."/>
            <person name="Sullivan S."/>
            <person name="Sone E.D."/>
            <person name="Koren S."/>
            <person name="Silverstein K.A.T."/>
            <person name="Beckman K.B."/>
            <person name="Gohl D.M."/>
        </authorList>
    </citation>
    <scope>NUCLEOTIDE SEQUENCE</scope>
    <source>
        <strain evidence="3">Duluth1</strain>
        <tissue evidence="3">Whole animal</tissue>
    </source>
</reference>
<dbReference type="PANTHER" id="PTHR46312">
    <property type="entry name" value="NACHT DOMAIN-CONTAINING PROTEIN"/>
    <property type="match status" value="1"/>
</dbReference>
<evidence type="ECO:0000256" key="2">
    <source>
        <dbReference type="SAM" id="MobiDB-lite"/>
    </source>
</evidence>
<evidence type="ECO:0000256" key="1">
    <source>
        <dbReference type="SAM" id="Coils"/>
    </source>
</evidence>
<dbReference type="PANTHER" id="PTHR46312:SF2">
    <property type="entry name" value="NUCLEOTIDE-BINDING OLIGOMERIZATION DOMAIN-CONTAINING PROTEIN 2-LIKE"/>
    <property type="match status" value="1"/>
</dbReference>
<name>A0A9D3YZ49_DREPO</name>
<dbReference type="AlphaFoldDB" id="A0A9D3YZ49"/>
<proteinExistence type="predicted"/>